<evidence type="ECO:0000256" key="9">
    <source>
        <dbReference type="ARBA" id="ARBA00023239"/>
    </source>
</evidence>
<comment type="pathway">
    <text evidence="2 12">Amino-acid biosynthesis; L-lysine biosynthesis via DAP pathway; (S)-tetrahydrodipicolinate from L-aspartate: step 3/4.</text>
</comment>
<dbReference type="PANTHER" id="PTHR12128">
    <property type="entry name" value="DIHYDRODIPICOLINATE SYNTHASE"/>
    <property type="match status" value="1"/>
</dbReference>
<dbReference type="PATRIC" id="fig|213810.4.peg.1928"/>
<keyword evidence="10 12" id="KW-0704">Schiff base</keyword>
<dbReference type="PANTHER" id="PTHR12128:SF66">
    <property type="entry name" value="4-HYDROXY-2-OXOGLUTARATE ALDOLASE, MITOCHONDRIAL"/>
    <property type="match status" value="1"/>
</dbReference>
<dbReference type="RefSeq" id="WP_015558973.1">
    <property type="nucleotide sequence ID" value="NC_021039.1"/>
</dbReference>
<evidence type="ECO:0000256" key="2">
    <source>
        <dbReference type="ARBA" id="ARBA00005120"/>
    </source>
</evidence>
<keyword evidence="8 12" id="KW-0457">Lysine biosynthesis</keyword>
<dbReference type="InterPro" id="IPR013785">
    <property type="entry name" value="Aldolase_TIM"/>
</dbReference>
<dbReference type="PIRSF" id="PIRSF001365">
    <property type="entry name" value="DHDPS"/>
    <property type="match status" value="1"/>
</dbReference>
<evidence type="ECO:0000256" key="13">
    <source>
        <dbReference type="PIRNR" id="PIRNR001365"/>
    </source>
</evidence>
<evidence type="ECO:0000256" key="3">
    <source>
        <dbReference type="ARBA" id="ARBA00007592"/>
    </source>
</evidence>
<feature type="binding site" evidence="12 15">
    <location>
        <position position="207"/>
    </location>
    <ligand>
        <name>pyruvate</name>
        <dbReference type="ChEBI" id="CHEBI:15361"/>
    </ligand>
</feature>
<dbReference type="InterPro" id="IPR002220">
    <property type="entry name" value="DapA-like"/>
</dbReference>
<evidence type="ECO:0000256" key="8">
    <source>
        <dbReference type="ARBA" id="ARBA00023154"/>
    </source>
</evidence>
<keyword evidence="17" id="KW-1185">Reference proteome</keyword>
<reference evidence="16" key="1">
    <citation type="submission" date="2010-03" db="EMBL/GenBank/DDBJ databases">
        <title>The genome sequence of Ruminococcus sp. 18P13.</title>
        <authorList>
            <consortium name="metaHIT consortium -- http://www.metahit.eu/"/>
            <person name="Pajon A."/>
            <person name="Turner K."/>
            <person name="Parkhill J."/>
            <person name="Bernalier A."/>
        </authorList>
    </citation>
    <scope>NUCLEOTIDE SEQUENCE [LARGE SCALE GENOMIC DNA]</scope>
    <source>
        <strain evidence="16">Type strain: 18P13</strain>
    </source>
</reference>
<feature type="active site" description="Schiff-base intermediate with substrate" evidence="12 14">
    <location>
        <position position="165"/>
    </location>
</feature>
<dbReference type="GO" id="GO:0009089">
    <property type="term" value="P:lysine biosynthetic process via diaminopimelate"/>
    <property type="evidence" value="ECO:0007669"/>
    <property type="project" value="UniProtKB-UniRule"/>
</dbReference>
<feature type="site" description="Part of a proton relay during catalysis" evidence="12">
    <location>
        <position position="111"/>
    </location>
</feature>
<dbReference type="GO" id="GO:0008840">
    <property type="term" value="F:4-hydroxy-tetrahydrodipicolinate synthase activity"/>
    <property type="evidence" value="ECO:0007669"/>
    <property type="project" value="UniProtKB-UniRule"/>
</dbReference>
<name>D4LEM2_RUMC1</name>
<proteinExistence type="inferred from homology"/>
<dbReference type="EMBL" id="FP929052">
    <property type="protein sequence ID" value="CBL18067.1"/>
    <property type="molecule type" value="Genomic_DNA"/>
</dbReference>
<dbReference type="AlphaFoldDB" id="D4LEM2"/>
<comment type="subcellular location">
    <subcellularLocation>
        <location evidence="12">Cytoplasm</location>
    </subcellularLocation>
</comment>
<comment type="subunit">
    <text evidence="12">Homotetramer; dimer of dimers.</text>
</comment>
<evidence type="ECO:0000256" key="12">
    <source>
        <dbReference type="HAMAP-Rule" id="MF_00418"/>
    </source>
</evidence>
<dbReference type="BioCyc" id="RCHA213810:RUM_RS09900-MONOMER"/>
<dbReference type="UniPathway" id="UPA00034">
    <property type="reaction ID" value="UER00017"/>
</dbReference>
<dbReference type="SMART" id="SM01130">
    <property type="entry name" value="DHDPS"/>
    <property type="match status" value="1"/>
</dbReference>
<dbReference type="InterPro" id="IPR020625">
    <property type="entry name" value="Schiff_base-form_aldolases_AS"/>
</dbReference>
<dbReference type="STRING" id="213810.RUM_20410"/>
<evidence type="ECO:0000256" key="4">
    <source>
        <dbReference type="ARBA" id="ARBA00012086"/>
    </source>
</evidence>
<evidence type="ECO:0000256" key="14">
    <source>
        <dbReference type="PIRSR" id="PIRSR001365-1"/>
    </source>
</evidence>
<comment type="function">
    <text evidence="1 12">Catalyzes the condensation of (S)-aspartate-beta-semialdehyde [(S)-ASA] and pyruvate to 4-hydroxy-tetrahydrodipicolinate (HTPA).</text>
</comment>
<sequence>MKNTIFTGAGVAIVTPFNLDGTVNYEEFAMNLDYQIDNGTDAIIVCGTTGESATLSDEEHVECIRFAVEHVNKRIPVIAGTGSNDTDYAVQLSQEAEKCGADGLLLVTPYYNKTSQAGLVAHFTMIANSVNIPIILYNVPSRTGMNIAIDTYTQLAGHKNIVAVKEASGNISYVAKLFERCGDQLDIYSGNDDMIVPVMSLGGAGVISVLSNILPRETHEITQFCLKGNFKSATALQLKYLELINALFSEVNPIPIKEAMNLMGMNVGSCRMPLVRMSSENLTTLVACLQKHKLIPEL</sequence>
<reference evidence="16" key="2">
    <citation type="submission" date="2010-03" db="EMBL/GenBank/DDBJ databases">
        <authorList>
            <person name="Pajon A."/>
        </authorList>
    </citation>
    <scope>NUCLEOTIDE SEQUENCE</scope>
    <source>
        <strain evidence="16">Type strain: 18P13</strain>
    </source>
</reference>
<comment type="similarity">
    <text evidence="3 12 13">Belongs to the DapA family.</text>
</comment>
<comment type="catalytic activity">
    <reaction evidence="11 12">
        <text>L-aspartate 4-semialdehyde + pyruvate = (2S,4S)-4-hydroxy-2,3,4,5-tetrahydrodipicolinate + H2O + H(+)</text>
        <dbReference type="Rhea" id="RHEA:34171"/>
        <dbReference type="ChEBI" id="CHEBI:15361"/>
        <dbReference type="ChEBI" id="CHEBI:15377"/>
        <dbReference type="ChEBI" id="CHEBI:15378"/>
        <dbReference type="ChEBI" id="CHEBI:67139"/>
        <dbReference type="ChEBI" id="CHEBI:537519"/>
        <dbReference type="EC" id="4.3.3.7"/>
    </reaction>
</comment>
<dbReference type="PROSITE" id="PS00666">
    <property type="entry name" value="DHDPS_2"/>
    <property type="match status" value="1"/>
</dbReference>
<dbReference type="Gene3D" id="3.20.20.70">
    <property type="entry name" value="Aldolase class I"/>
    <property type="match status" value="1"/>
</dbReference>
<dbReference type="GeneID" id="83156705"/>
<dbReference type="InterPro" id="IPR020624">
    <property type="entry name" value="Schiff_base-form_aldolases_CS"/>
</dbReference>
<dbReference type="CDD" id="cd00950">
    <property type="entry name" value="DHDPS"/>
    <property type="match status" value="1"/>
</dbReference>
<feature type="site" description="Part of a proton relay during catalysis" evidence="12">
    <location>
        <position position="48"/>
    </location>
</feature>
<dbReference type="EC" id="4.3.3.7" evidence="4 12"/>
<keyword evidence="7 12" id="KW-0220">Diaminopimelate biosynthesis</keyword>
<dbReference type="PROSITE" id="PS00665">
    <property type="entry name" value="DHDPS_1"/>
    <property type="match status" value="1"/>
</dbReference>
<evidence type="ECO:0000313" key="17">
    <source>
        <dbReference type="Proteomes" id="UP000007054"/>
    </source>
</evidence>
<keyword evidence="5 12" id="KW-0963">Cytoplasm</keyword>
<evidence type="ECO:0000256" key="15">
    <source>
        <dbReference type="PIRSR" id="PIRSR001365-2"/>
    </source>
</evidence>
<evidence type="ECO:0000256" key="5">
    <source>
        <dbReference type="ARBA" id="ARBA00022490"/>
    </source>
</evidence>
<dbReference type="OrthoDB" id="9782828at2"/>
<keyword evidence="6 12" id="KW-0028">Amino-acid biosynthesis</keyword>
<evidence type="ECO:0000256" key="10">
    <source>
        <dbReference type="ARBA" id="ARBA00023270"/>
    </source>
</evidence>
<organism evidence="16 17">
    <name type="scientific">Ruminococcus champanellensis (strain DSM 18848 / JCM 17042 / KCTC 15320 / 18P13)</name>
    <dbReference type="NCBI Taxonomy" id="213810"/>
    <lineage>
        <taxon>Bacteria</taxon>
        <taxon>Bacillati</taxon>
        <taxon>Bacillota</taxon>
        <taxon>Clostridia</taxon>
        <taxon>Eubacteriales</taxon>
        <taxon>Oscillospiraceae</taxon>
        <taxon>Ruminococcus</taxon>
    </lineage>
</organism>
<gene>
    <name evidence="12" type="primary">dapA</name>
    <name evidence="16" type="ordered locus">RUM_20410</name>
</gene>
<dbReference type="GO" id="GO:0005829">
    <property type="term" value="C:cytosol"/>
    <property type="evidence" value="ECO:0007669"/>
    <property type="project" value="TreeGrafter"/>
</dbReference>
<comment type="caution">
    <text evidence="12">Was originally thought to be a dihydrodipicolinate synthase (DHDPS), catalyzing the condensation of (S)-aspartate-beta-semialdehyde [(S)-ASA] and pyruvate to dihydrodipicolinate (DHDP). However, it was shown in E.coli that the product of the enzymatic reaction is not dihydrodipicolinate but in fact (4S)-4-hydroxy-2,3,4,5-tetrahydro-(2S)-dipicolinic acid (HTPA), and that the consecutive dehydration reaction leading to DHDP is not spontaneous but catalyzed by DapB.</text>
</comment>
<accession>D4LEM2</accession>
<dbReference type="GO" id="GO:0019877">
    <property type="term" value="P:diaminopimelate biosynthetic process"/>
    <property type="evidence" value="ECO:0007669"/>
    <property type="project" value="UniProtKB-UniRule"/>
</dbReference>
<evidence type="ECO:0000256" key="11">
    <source>
        <dbReference type="ARBA" id="ARBA00047836"/>
    </source>
</evidence>
<evidence type="ECO:0000313" key="16">
    <source>
        <dbReference type="EMBL" id="CBL18067.1"/>
    </source>
</evidence>
<evidence type="ECO:0000256" key="1">
    <source>
        <dbReference type="ARBA" id="ARBA00003294"/>
    </source>
</evidence>
<dbReference type="NCBIfam" id="TIGR00674">
    <property type="entry name" value="dapA"/>
    <property type="match status" value="1"/>
</dbReference>
<dbReference type="SUPFAM" id="SSF51569">
    <property type="entry name" value="Aldolase"/>
    <property type="match status" value="1"/>
</dbReference>
<protein>
    <recommendedName>
        <fullName evidence="4 12">4-hydroxy-tetrahydrodipicolinate synthase</fullName>
        <shortName evidence="12">HTPA synthase</shortName>
        <ecNumber evidence="4 12">4.3.3.7</ecNumber>
    </recommendedName>
</protein>
<dbReference type="HAMAP" id="MF_00418">
    <property type="entry name" value="DapA"/>
    <property type="match status" value="1"/>
</dbReference>
<dbReference type="InterPro" id="IPR005263">
    <property type="entry name" value="DapA"/>
</dbReference>
<dbReference type="Proteomes" id="UP000007054">
    <property type="component" value="Chromosome"/>
</dbReference>
<evidence type="ECO:0000256" key="7">
    <source>
        <dbReference type="ARBA" id="ARBA00022915"/>
    </source>
</evidence>
<dbReference type="HOGENOM" id="CLU_049343_7_1_9"/>
<feature type="active site" description="Proton donor/acceptor" evidence="12 14">
    <location>
        <position position="137"/>
    </location>
</feature>
<evidence type="ECO:0000256" key="6">
    <source>
        <dbReference type="ARBA" id="ARBA00022605"/>
    </source>
</evidence>
<dbReference type="KEGG" id="rch:RUM_20410"/>
<feature type="binding site" evidence="12 15">
    <location>
        <position position="49"/>
    </location>
    <ligand>
        <name>pyruvate</name>
        <dbReference type="ChEBI" id="CHEBI:15361"/>
    </ligand>
</feature>
<dbReference type="Pfam" id="PF00701">
    <property type="entry name" value="DHDPS"/>
    <property type="match status" value="1"/>
</dbReference>
<dbReference type="PRINTS" id="PR00146">
    <property type="entry name" value="DHPICSNTHASE"/>
</dbReference>
<keyword evidence="9 12" id="KW-0456">Lyase</keyword>